<feature type="transmembrane region" description="Helical" evidence="9">
    <location>
        <begin position="302"/>
        <end position="322"/>
    </location>
</feature>
<evidence type="ECO:0000256" key="5">
    <source>
        <dbReference type="ARBA" id="ARBA00023136"/>
    </source>
</evidence>
<dbReference type="GO" id="GO:0005886">
    <property type="term" value="C:plasma membrane"/>
    <property type="evidence" value="ECO:0007669"/>
    <property type="project" value="UniProtKB-SubCell"/>
</dbReference>
<evidence type="ECO:0000256" key="8">
    <source>
        <dbReference type="SAM" id="MobiDB-lite"/>
    </source>
</evidence>
<feature type="region of interest" description="Disordered" evidence="8">
    <location>
        <begin position="48"/>
        <end position="67"/>
    </location>
</feature>
<evidence type="ECO:0000313" key="10">
    <source>
        <dbReference type="EMBL" id="KAL1377531.1"/>
    </source>
</evidence>
<feature type="transmembrane region" description="Helical" evidence="9">
    <location>
        <begin position="357"/>
        <end position="382"/>
    </location>
</feature>
<evidence type="ECO:0000256" key="6">
    <source>
        <dbReference type="ARBA" id="ARBA00023170"/>
    </source>
</evidence>
<evidence type="ECO:0000256" key="3">
    <source>
        <dbReference type="ARBA" id="ARBA00022692"/>
    </source>
</evidence>
<feature type="compositionally biased region" description="Low complexity" evidence="8">
    <location>
        <begin position="49"/>
        <end position="58"/>
    </location>
</feature>
<keyword evidence="11" id="KW-1185">Reference proteome</keyword>
<evidence type="ECO:0000256" key="4">
    <source>
        <dbReference type="ARBA" id="ARBA00022989"/>
    </source>
</evidence>
<gene>
    <name evidence="10" type="ORF">pipiens_016200</name>
</gene>
<evidence type="ECO:0000256" key="2">
    <source>
        <dbReference type="ARBA" id="ARBA00022475"/>
    </source>
</evidence>
<dbReference type="Proteomes" id="UP001562425">
    <property type="component" value="Unassembled WGS sequence"/>
</dbReference>
<keyword evidence="3 9" id="KW-0812">Transmembrane</keyword>
<dbReference type="InterPro" id="IPR052192">
    <property type="entry name" value="Insect_Ionotropic_Sensory_Rcpt"/>
</dbReference>
<protein>
    <recommendedName>
        <fullName evidence="12">Ionotropic receptor</fullName>
    </recommendedName>
</protein>
<evidence type="ECO:0008006" key="12">
    <source>
        <dbReference type="Google" id="ProtNLM"/>
    </source>
</evidence>
<dbReference type="PANTHER" id="PTHR42643:SF30">
    <property type="entry name" value="IONOTROPIC RECEPTOR 40A-RELATED"/>
    <property type="match status" value="1"/>
</dbReference>
<evidence type="ECO:0000256" key="1">
    <source>
        <dbReference type="ARBA" id="ARBA00004651"/>
    </source>
</evidence>
<proteinExistence type="predicted"/>
<sequence length="569" mass="65045">MDLSTILLLLETPPPKGGHSLLVDHLNNSARSTPVAGRRKLYLQHQHHPNNQNQNHPFHLPPASPQHHAATLQLEKKSQQQQQQLLKSKRYYCSNPMLNNNQYCNLDMESLEDMLKKRISRSRSVCIVVLSDPWPYLGFEIWDRTLTRTIVVTNLANMRTVANAFSGRQQIPRVIYLVYDDPETPYRYYQPYNKTFHYLRRLDTNPFDAAEQDLHGLLIAANLSESKDQYFLETVLDRVNATFTTDSDYTHLMVPDLIEEFLEGFNDHINYVDMQRSNYYVLLVPKSKRKPLFSVLYDPFDWFTWVSFGGIVVLLGAILVLLSTDVSLANYSKQVKNLLSNALEGSPIHSERALGHLLIGCFMIGSLILVSCYQSLVISFLLSIRYYPELDTDELIYESCCFVEGIEKVAYNDLFRYRMCNITEVLDMDSIPEDSDFNELAAAHGLCASMPHTVVITAEMPSCYRISKLTTHIFPQLAVVRYESPLYEQICKYSLQFAAGGLINHYEATHKNFTTKTAANTLSDATSSIKTDDLKLVWITYPIGIIISLITFAAEFLPTTWAKIFPKEA</sequence>
<comment type="subcellular location">
    <subcellularLocation>
        <location evidence="1">Cell membrane</location>
        <topology evidence="1">Multi-pass membrane protein</topology>
    </subcellularLocation>
</comment>
<feature type="transmembrane region" description="Helical" evidence="9">
    <location>
        <begin position="536"/>
        <end position="557"/>
    </location>
</feature>
<organism evidence="10 11">
    <name type="scientific">Culex pipiens pipiens</name>
    <name type="common">Northern house mosquito</name>
    <dbReference type="NCBI Taxonomy" id="38569"/>
    <lineage>
        <taxon>Eukaryota</taxon>
        <taxon>Metazoa</taxon>
        <taxon>Ecdysozoa</taxon>
        <taxon>Arthropoda</taxon>
        <taxon>Hexapoda</taxon>
        <taxon>Insecta</taxon>
        <taxon>Pterygota</taxon>
        <taxon>Neoptera</taxon>
        <taxon>Endopterygota</taxon>
        <taxon>Diptera</taxon>
        <taxon>Nematocera</taxon>
        <taxon>Culicoidea</taxon>
        <taxon>Culicidae</taxon>
        <taxon>Culicinae</taxon>
        <taxon>Culicini</taxon>
        <taxon>Culex</taxon>
        <taxon>Culex</taxon>
    </lineage>
</organism>
<keyword evidence="5 9" id="KW-0472">Membrane</keyword>
<keyword evidence="7" id="KW-0325">Glycoprotein</keyword>
<keyword evidence="4 9" id="KW-1133">Transmembrane helix</keyword>
<evidence type="ECO:0000256" key="7">
    <source>
        <dbReference type="ARBA" id="ARBA00023180"/>
    </source>
</evidence>
<comment type="caution">
    <text evidence="10">The sequence shown here is derived from an EMBL/GenBank/DDBJ whole genome shotgun (WGS) entry which is preliminary data.</text>
</comment>
<reference evidence="10 11" key="1">
    <citation type="submission" date="2024-05" db="EMBL/GenBank/DDBJ databases">
        <title>Culex pipiens pipiens assembly and annotation.</title>
        <authorList>
            <person name="Alout H."/>
            <person name="Durand T."/>
        </authorList>
    </citation>
    <scope>NUCLEOTIDE SEQUENCE [LARGE SCALE GENOMIC DNA]</scope>
    <source>
        <strain evidence="10">HA-2024</strain>
        <tissue evidence="10">Whole body</tissue>
    </source>
</reference>
<name>A0ABD1CMA9_CULPP</name>
<keyword evidence="2" id="KW-1003">Cell membrane</keyword>
<dbReference type="AlphaFoldDB" id="A0ABD1CMA9"/>
<dbReference type="PANTHER" id="PTHR42643">
    <property type="entry name" value="IONOTROPIC RECEPTOR 20A-RELATED"/>
    <property type="match status" value="1"/>
</dbReference>
<evidence type="ECO:0000313" key="11">
    <source>
        <dbReference type="Proteomes" id="UP001562425"/>
    </source>
</evidence>
<evidence type="ECO:0000256" key="9">
    <source>
        <dbReference type="SAM" id="Phobius"/>
    </source>
</evidence>
<keyword evidence="6" id="KW-0675">Receptor</keyword>
<dbReference type="EMBL" id="JBEHCU010010906">
    <property type="protein sequence ID" value="KAL1377531.1"/>
    <property type="molecule type" value="Genomic_DNA"/>
</dbReference>
<accession>A0ABD1CMA9</accession>